<sequence>KVFGYKAFDLSELKMLQEEDTSPKRIAKRVAGITHHAIKQTVGYGKNRVVIAMPKVVIGNMMSNIYQLMMRKIPLDYIFHKIYEGIHEYNKYRKDTERRTTLKHEIESQNLDTVTSPEAIEVSQLDDRIKGNLIHRMSKAGLNSLIVEDINDAQTDGWLNKLQKTIPYSFPKAQKFIDKMPSELGDVARFVFMTKGSKPYQYARHVVQLTDFLARYVMIEHGTKVKGRPFNDVMHESLDGFVVFDEALVPALEALEAVGATSFLSYYLRNARASRK</sequence>
<feature type="non-terminal residue" evidence="1">
    <location>
        <position position="276"/>
    </location>
</feature>
<feature type="non-terminal residue" evidence="1">
    <location>
        <position position="1"/>
    </location>
</feature>
<dbReference type="AlphaFoldDB" id="A0A382WP45"/>
<proteinExistence type="predicted"/>
<dbReference type="EMBL" id="UINC01161265">
    <property type="protein sequence ID" value="SVD60350.1"/>
    <property type="molecule type" value="Genomic_DNA"/>
</dbReference>
<accession>A0A382WP45</accession>
<protein>
    <submittedName>
        <fullName evidence="1">Uncharacterized protein</fullName>
    </submittedName>
</protein>
<name>A0A382WP45_9ZZZZ</name>
<organism evidence="1">
    <name type="scientific">marine metagenome</name>
    <dbReference type="NCBI Taxonomy" id="408172"/>
    <lineage>
        <taxon>unclassified sequences</taxon>
        <taxon>metagenomes</taxon>
        <taxon>ecological metagenomes</taxon>
    </lineage>
</organism>
<gene>
    <name evidence="1" type="ORF">METZ01_LOCUS413204</name>
</gene>
<reference evidence="1" key="1">
    <citation type="submission" date="2018-05" db="EMBL/GenBank/DDBJ databases">
        <authorList>
            <person name="Lanie J.A."/>
            <person name="Ng W.-L."/>
            <person name="Kazmierczak K.M."/>
            <person name="Andrzejewski T.M."/>
            <person name="Davidsen T.M."/>
            <person name="Wayne K.J."/>
            <person name="Tettelin H."/>
            <person name="Glass J.I."/>
            <person name="Rusch D."/>
            <person name="Podicherti R."/>
            <person name="Tsui H.-C.T."/>
            <person name="Winkler M.E."/>
        </authorList>
    </citation>
    <scope>NUCLEOTIDE SEQUENCE</scope>
</reference>
<evidence type="ECO:0000313" key="1">
    <source>
        <dbReference type="EMBL" id="SVD60350.1"/>
    </source>
</evidence>